<protein>
    <submittedName>
        <fullName evidence="1">Uncharacterized protein</fullName>
    </submittedName>
</protein>
<dbReference type="RefSeq" id="WP_157761898.1">
    <property type="nucleotide sequence ID" value="NZ_JWJE02000036.1"/>
</dbReference>
<reference evidence="1" key="1">
    <citation type="submission" date="2015-02" db="EMBL/GenBank/DDBJ databases">
        <title>Genome Assembly of Bacillaceae bacterium MTCC 8252.</title>
        <authorList>
            <person name="Verma A."/>
            <person name="Khatri I."/>
            <person name="Mual P."/>
            <person name="Subramanian S."/>
            <person name="Krishnamurthi S."/>
        </authorList>
    </citation>
    <scope>NUCLEOTIDE SEQUENCE [LARGE SCALE GENOMIC DNA]</scope>
    <source>
        <strain evidence="1">MTCC 8252</strain>
    </source>
</reference>
<accession>A0A0F5HN04</accession>
<sequence length="45" mass="5189">MKEDDEEIIHAHAKEGGRLHTFQPLLFWAGGQIQRIQLIFEGEAK</sequence>
<dbReference type="Proteomes" id="UP000031563">
    <property type="component" value="Unassembled WGS sequence"/>
</dbReference>
<keyword evidence="2" id="KW-1185">Reference proteome</keyword>
<dbReference type="AlphaFoldDB" id="A0A0F5HN04"/>
<name>A0A0F5HN04_BACTR</name>
<gene>
    <name evidence="1" type="ORF">QY95_03162</name>
</gene>
<proteinExistence type="predicted"/>
<evidence type="ECO:0000313" key="1">
    <source>
        <dbReference type="EMBL" id="KKB36298.1"/>
    </source>
</evidence>
<accession>A0A0F5HSR0</accession>
<organism evidence="1 2">
    <name type="scientific">Bacillus thermotolerans</name>
    <name type="common">Quasibacillus thermotolerans</name>
    <dbReference type="NCBI Taxonomy" id="1221996"/>
    <lineage>
        <taxon>Bacteria</taxon>
        <taxon>Bacillati</taxon>
        <taxon>Bacillota</taxon>
        <taxon>Bacilli</taxon>
        <taxon>Bacillales</taxon>
        <taxon>Bacillaceae</taxon>
        <taxon>Bacillus</taxon>
    </lineage>
</organism>
<evidence type="ECO:0000313" key="2">
    <source>
        <dbReference type="Proteomes" id="UP000031563"/>
    </source>
</evidence>
<dbReference type="EMBL" id="JWIR02000062">
    <property type="protein sequence ID" value="KKB36298.1"/>
    <property type="molecule type" value="Genomic_DNA"/>
</dbReference>
<comment type="caution">
    <text evidence="1">The sequence shown here is derived from an EMBL/GenBank/DDBJ whole genome shotgun (WGS) entry which is preliminary data.</text>
</comment>